<accession>A0A844D0E2</accession>
<proteinExistence type="predicted"/>
<dbReference type="Pfam" id="PF13432">
    <property type="entry name" value="TPR_16"/>
    <property type="match status" value="2"/>
</dbReference>
<dbReference type="PANTHER" id="PTHR45586:SF1">
    <property type="entry name" value="LIPOPOLYSACCHARIDE ASSEMBLY PROTEIN B"/>
    <property type="match status" value="1"/>
</dbReference>
<dbReference type="PANTHER" id="PTHR45586">
    <property type="entry name" value="TPR REPEAT-CONTAINING PROTEIN PA4667"/>
    <property type="match status" value="1"/>
</dbReference>
<keyword evidence="4" id="KW-1185">Reference proteome</keyword>
<dbReference type="InterPro" id="IPR019734">
    <property type="entry name" value="TPR_rpt"/>
</dbReference>
<dbReference type="SMART" id="SM00028">
    <property type="entry name" value="TPR"/>
    <property type="match status" value="8"/>
</dbReference>
<evidence type="ECO:0000313" key="4">
    <source>
        <dbReference type="Proteomes" id="UP000564704"/>
    </source>
</evidence>
<evidence type="ECO:0000313" key="3">
    <source>
        <dbReference type="EMBL" id="MRU15704.1"/>
    </source>
</evidence>
<dbReference type="Proteomes" id="UP000564704">
    <property type="component" value="Unassembled WGS sequence"/>
</dbReference>
<organism evidence="3 4">
    <name type="scientific">Roseovarius bejariae</name>
    <dbReference type="NCBI Taxonomy" id="2576383"/>
    <lineage>
        <taxon>Bacteria</taxon>
        <taxon>Pseudomonadati</taxon>
        <taxon>Pseudomonadota</taxon>
        <taxon>Alphaproteobacteria</taxon>
        <taxon>Rhodobacterales</taxon>
        <taxon>Roseobacteraceae</taxon>
        <taxon>Roseovarius</taxon>
    </lineage>
</organism>
<evidence type="ECO:0000256" key="2">
    <source>
        <dbReference type="ARBA" id="ARBA00022803"/>
    </source>
</evidence>
<sequence length="804" mass="89290">MVISALFLSGCKSAEERAEEHFQSAISLVEEGDVDRAMVELRNVFDLDSGHTDARRTMAELQLERGNRRGAYRQYLFLAEKDPDDLESRINLAEMAFEFGSWDELDRHGARAEELAANDPRVEAIALVREYRAAIRDDDAAARRNLGSQADVLLSEQPKNVLLRNILMDNSIREQDFTRALAEIDWMIADDPTNSRYHKERLRVLAMLGDMSALETQLREMIKLFPDDPAHKATLIRFFLSRDNLDAAEALLRDLSIASASEDPGPTVDLIRFLMEFRDTESVRAEIEKAISERSDPVPFQIIEARFDFSLGNRTEAIAALQDVLAESDPSEQSRDIKITLAKMLLATGNEVGARTHVEEVLAEESTHPEALKMQAAWQIEADDIDAAIGGLRMALDQTPQNAEAMTLMARAYARRGQQELARDFLAQAVEASGNAPEETLRFAQVLIGEESYLPAEDILLAALRLAPSNTDILIALGQLYLRMEDFGRVRGVVDTLRRLGSERAIQAANGIEAERLNQQQGVDEAMSFLESLNNEAEATLATKISLVRARLGTGDRAGALALAEELKQETPDSEALDVVLAAVHVANDNLDTAEALYRDLLAANPARPKLWRELSRLQMRQGDREAAKALIDKGLSHTPEDADLLWAKASFQERDGNIDSAIAIYQTLYEKNSDSVVVANNLASLLATYRDDEDSLERAWTIARRLRDASAPALQDTYGWIVHRRGNSAEALPYLEAAAQGLPSDAIVQYHLGQVYHALDRPQEALVQFRNAVEIAGPTDTRPQIEDARTLVQSLQNSGTTEN</sequence>
<dbReference type="AlphaFoldDB" id="A0A844D0E2"/>
<dbReference type="InterPro" id="IPR051012">
    <property type="entry name" value="CellSynth/LPSAsmb/PSIAsmb"/>
</dbReference>
<keyword evidence="2" id="KW-0802">TPR repeat</keyword>
<dbReference type="EMBL" id="SZWE01000001">
    <property type="protein sequence ID" value="MRU15704.1"/>
    <property type="molecule type" value="Genomic_DNA"/>
</dbReference>
<evidence type="ECO:0000256" key="1">
    <source>
        <dbReference type="ARBA" id="ARBA00022737"/>
    </source>
</evidence>
<comment type="caution">
    <text evidence="3">The sequence shown here is derived from an EMBL/GenBank/DDBJ whole genome shotgun (WGS) entry which is preliminary data.</text>
</comment>
<dbReference type="Pfam" id="PF14559">
    <property type="entry name" value="TPR_19"/>
    <property type="match status" value="1"/>
</dbReference>
<dbReference type="InterPro" id="IPR011990">
    <property type="entry name" value="TPR-like_helical_dom_sf"/>
</dbReference>
<dbReference type="Gene3D" id="1.25.40.10">
    <property type="entry name" value="Tetratricopeptide repeat domain"/>
    <property type="match status" value="3"/>
</dbReference>
<dbReference type="SUPFAM" id="SSF48452">
    <property type="entry name" value="TPR-like"/>
    <property type="match status" value="3"/>
</dbReference>
<dbReference type="OrthoDB" id="7637125at2"/>
<name>A0A844D0E2_9RHOB</name>
<gene>
    <name evidence="3" type="ORF">FDP25_09715</name>
</gene>
<keyword evidence="1" id="KW-0677">Repeat</keyword>
<protein>
    <submittedName>
        <fullName evidence="3">Tetratricopeptide repeat protein</fullName>
    </submittedName>
</protein>
<reference evidence="3 4" key="1">
    <citation type="submission" date="2019-05" db="EMBL/GenBank/DDBJ databases">
        <title>Roseovarius bejariae sp. nov., a moderately halophylic bacterium isolated from a saline soil in Rambla Salada (Murcia).</title>
        <authorList>
            <person name="Castro D.J."/>
            <person name="Gomez-Altuve A."/>
            <person name="Reina J.C."/>
            <person name="Rodriguez M."/>
            <person name="Sampedro I."/>
            <person name="Llamas I."/>
            <person name="Martinez-Checa F."/>
        </authorList>
    </citation>
    <scope>NUCLEOTIDE SEQUENCE [LARGE SCALE GENOMIC DNA]</scope>
    <source>
        <strain evidence="3 4">A21</strain>
    </source>
</reference>